<dbReference type="AlphaFoldDB" id="A0A5C8UWJ2"/>
<dbReference type="Gene3D" id="3.40.630.30">
    <property type="match status" value="1"/>
</dbReference>
<dbReference type="GO" id="GO:0016747">
    <property type="term" value="F:acyltransferase activity, transferring groups other than amino-acyl groups"/>
    <property type="evidence" value="ECO:0007669"/>
    <property type="project" value="InterPro"/>
</dbReference>
<protein>
    <submittedName>
        <fullName evidence="4">GNAT family N-acetyltransferase</fullName>
    </submittedName>
</protein>
<evidence type="ECO:0000256" key="1">
    <source>
        <dbReference type="ARBA" id="ARBA00022679"/>
    </source>
</evidence>
<proteinExistence type="predicted"/>
<dbReference type="SUPFAM" id="SSF55729">
    <property type="entry name" value="Acyl-CoA N-acyltransferases (Nat)"/>
    <property type="match status" value="1"/>
</dbReference>
<evidence type="ECO:0000256" key="2">
    <source>
        <dbReference type="ARBA" id="ARBA00023315"/>
    </source>
</evidence>
<dbReference type="RefSeq" id="WP_147781960.1">
    <property type="nucleotide sequence ID" value="NZ_VRMG01000003.1"/>
</dbReference>
<evidence type="ECO:0000259" key="3">
    <source>
        <dbReference type="PROSITE" id="PS51186"/>
    </source>
</evidence>
<dbReference type="InterPro" id="IPR000182">
    <property type="entry name" value="GNAT_dom"/>
</dbReference>
<gene>
    <name evidence="4" type="ORF">FVP33_02045</name>
</gene>
<name>A0A5C8UWJ2_9MICO</name>
<dbReference type="Pfam" id="PF00583">
    <property type="entry name" value="Acetyltransf_1"/>
    <property type="match status" value="1"/>
</dbReference>
<dbReference type="PANTHER" id="PTHR43877">
    <property type="entry name" value="AMINOALKYLPHOSPHONATE N-ACETYLTRANSFERASE-RELATED-RELATED"/>
    <property type="match status" value="1"/>
</dbReference>
<comment type="caution">
    <text evidence="4">The sequence shown here is derived from an EMBL/GenBank/DDBJ whole genome shotgun (WGS) entry which is preliminary data.</text>
</comment>
<dbReference type="PROSITE" id="PS51186">
    <property type="entry name" value="GNAT"/>
    <property type="match status" value="1"/>
</dbReference>
<sequence length="193" mass="20789">MPHSIRRAVAADAAQLHEVAAATFALACPPGTSQEDIDAFVRDVLSVERFESYLADSARELLVAVRHDRLVGYTMLVAGEPKDPDVASAIAARPTIELSKFYLLAGEHGAGVASALMEATLEAAGASGAAGVWLGVNQHNGRANRFYEKHGFAVVGTKRFLVGDEWHDDFTRERVFGAEGAARQWRSLQARSL</sequence>
<keyword evidence="5" id="KW-1185">Reference proteome</keyword>
<keyword evidence="2" id="KW-0012">Acyltransferase</keyword>
<reference evidence="4 5" key="1">
    <citation type="submission" date="2019-08" db="EMBL/GenBank/DDBJ databases">
        <title>Bacterial whole genome sequence for Glaciihabitans sp. CHu50b-6-2.</title>
        <authorList>
            <person name="Jin L."/>
        </authorList>
    </citation>
    <scope>NUCLEOTIDE SEQUENCE [LARGE SCALE GENOMIC DNA]</scope>
    <source>
        <strain evidence="4 5">CHu50b-6-2</strain>
    </source>
</reference>
<accession>A0A5C8UWJ2</accession>
<dbReference type="InterPro" id="IPR016181">
    <property type="entry name" value="Acyl_CoA_acyltransferase"/>
</dbReference>
<feature type="domain" description="N-acetyltransferase" evidence="3">
    <location>
        <begin position="3"/>
        <end position="173"/>
    </location>
</feature>
<evidence type="ECO:0000313" key="4">
    <source>
        <dbReference type="EMBL" id="TXN32413.1"/>
    </source>
</evidence>
<dbReference type="InterPro" id="IPR050832">
    <property type="entry name" value="Bact_Acetyltransf"/>
</dbReference>
<evidence type="ECO:0000313" key="5">
    <source>
        <dbReference type="Proteomes" id="UP000321379"/>
    </source>
</evidence>
<dbReference type="Proteomes" id="UP000321379">
    <property type="component" value="Unassembled WGS sequence"/>
</dbReference>
<keyword evidence="1 4" id="KW-0808">Transferase</keyword>
<dbReference type="EMBL" id="VRMG01000003">
    <property type="protein sequence ID" value="TXN32413.1"/>
    <property type="molecule type" value="Genomic_DNA"/>
</dbReference>
<organism evidence="4 5">
    <name type="scientific">Lacisediminihabitans profunda</name>
    <dbReference type="NCBI Taxonomy" id="2594790"/>
    <lineage>
        <taxon>Bacteria</taxon>
        <taxon>Bacillati</taxon>
        <taxon>Actinomycetota</taxon>
        <taxon>Actinomycetes</taxon>
        <taxon>Micrococcales</taxon>
        <taxon>Microbacteriaceae</taxon>
        <taxon>Lacisediminihabitans</taxon>
    </lineage>
</organism>